<dbReference type="FunCoup" id="A0A1U7Z7P4">
    <property type="interactions" value="241"/>
</dbReference>
<evidence type="ECO:0000313" key="3">
    <source>
        <dbReference type="RefSeq" id="XP_010246962.1"/>
    </source>
</evidence>
<dbReference type="PANTHER" id="PTHR34461:SF4">
    <property type="entry name" value="OS01G0101800 PROTEIN"/>
    <property type="match status" value="1"/>
</dbReference>
<protein>
    <submittedName>
        <fullName evidence="3">Uncharacterized protein LOC104590123</fullName>
    </submittedName>
</protein>
<dbReference type="Proteomes" id="UP000189703">
    <property type="component" value="Unplaced"/>
</dbReference>
<feature type="compositionally biased region" description="Acidic residues" evidence="1">
    <location>
        <begin position="101"/>
        <end position="110"/>
    </location>
</feature>
<dbReference type="OMA" id="PEMELIT"/>
<dbReference type="eggNOG" id="ENOG502R3TB">
    <property type="taxonomic scope" value="Eukaryota"/>
</dbReference>
<sequence>METRSTSKKRKSSSMDSFTGIFTRSRSEIFLHRNRSGRARSDSKCRNNHIEVEWPNWTRINPRLSNEEAFDNEIARISIKDLRTRRVFSPASIPVECYSDETVDSEEIEDAEKPKLSDNGGAEALSVEASHSEQKNDRDGEISCRGDAPTEDCIQTTPPDTDVFCRSEVDETEGNTIGFEIQSADCSSENPSNRKISDRDCYAGERFFRVEKDKNNQPNARSRMEGLVPCSRLRLFKTPSSFSYRRLLPFLMDLAKDNSNALEIHPCQKVEKAEERLLPISVTKSRDILLNGTNAEKFPMEHHFDDLRVTPTIKSSESTPSTGSSEVEHSNLVSIQQPIIEPHLQISPDTPLVSPVCGSMIKITPDSYSECTPKVQQVIPDGSSRLEPGHHAVDSIHETDQVNNSSHSSVCPEASTIDKGALEVPSCLPSEVEDGFVTPLPNLITDMNPVAAVSIHQDSSGVGKLKGILKRNPRGCRGLCTCLNCSSFRLHAERAFEFSRNQMQDAEEVTAYLMKELSCLRNLLEKCIDDSKDQAVLQVSQVQEACSKASEAEGLAKCQLMQMRQDLNIHCRMTCLQRPRVNFVNSSEVKPSQSIGAFQSKSKSENSG</sequence>
<dbReference type="OrthoDB" id="766405at2759"/>
<dbReference type="KEGG" id="nnu:104590123"/>
<gene>
    <name evidence="3" type="primary">LOC104590123</name>
</gene>
<feature type="compositionally biased region" description="Basic and acidic residues" evidence="1">
    <location>
        <begin position="130"/>
        <end position="144"/>
    </location>
</feature>
<dbReference type="PANTHER" id="PTHR34461">
    <property type="entry name" value="EXPRESSED PROTEIN"/>
    <property type="match status" value="1"/>
</dbReference>
<dbReference type="InParanoid" id="A0A1U7Z7P4"/>
<evidence type="ECO:0000313" key="2">
    <source>
        <dbReference type="Proteomes" id="UP000189703"/>
    </source>
</evidence>
<reference evidence="3" key="1">
    <citation type="submission" date="2025-08" db="UniProtKB">
        <authorList>
            <consortium name="RefSeq"/>
        </authorList>
    </citation>
    <scope>IDENTIFICATION</scope>
</reference>
<dbReference type="RefSeq" id="XP_010246962.1">
    <property type="nucleotide sequence ID" value="XM_010248660.2"/>
</dbReference>
<name>A0A1U7Z7P4_NELNU</name>
<dbReference type="GeneID" id="104590123"/>
<keyword evidence="2" id="KW-1185">Reference proteome</keyword>
<feature type="region of interest" description="Disordered" evidence="1">
    <location>
        <begin position="101"/>
        <end position="159"/>
    </location>
</feature>
<evidence type="ECO:0000256" key="1">
    <source>
        <dbReference type="SAM" id="MobiDB-lite"/>
    </source>
</evidence>
<organism evidence="2 3">
    <name type="scientific">Nelumbo nucifera</name>
    <name type="common">Sacred lotus</name>
    <dbReference type="NCBI Taxonomy" id="4432"/>
    <lineage>
        <taxon>Eukaryota</taxon>
        <taxon>Viridiplantae</taxon>
        <taxon>Streptophyta</taxon>
        <taxon>Embryophyta</taxon>
        <taxon>Tracheophyta</taxon>
        <taxon>Spermatophyta</taxon>
        <taxon>Magnoliopsida</taxon>
        <taxon>Proteales</taxon>
        <taxon>Nelumbonaceae</taxon>
        <taxon>Nelumbo</taxon>
    </lineage>
</organism>
<proteinExistence type="predicted"/>
<dbReference type="AlphaFoldDB" id="A0A1U7Z7P4"/>
<accession>A0A1U7Z7P4</accession>